<dbReference type="RefSeq" id="WP_197959245.1">
    <property type="nucleotide sequence ID" value="NZ_JACCHP010000005.1"/>
</dbReference>
<sequence length="305" mass="35070">MLTVSALIDEYMTDQTSKYHALSYRVRLNNARYLSRIRADRGNQVVSGITRRMLGYWYKRWSEKGETSGRIFISQLRAIAFHGVLQRDDSDCYRLVRILDTFELPSRPARDVRLTFAHAEAIIERAHFCGWCSMAIGQAFQYELLMKQKDVIGEWVPAEAFKGASDVCHDGKCWTSGIRWEEIDDQFILRHPTKSRERHINVDLKRAPLVMQELRTWAHPTKVGPLLRKEYPSNGPVLICDVTGLPWIASEYRRKWRILADGAGVPKTVKNMDSRAGAKVISIAGRDIRVFERHRPGSLDLVGVR</sequence>
<comment type="caution">
    <text evidence="1">The sequence shown here is derived from an EMBL/GenBank/DDBJ whole genome shotgun (WGS) entry which is preliminary data.</text>
</comment>
<accession>A0ABS0PL14</accession>
<evidence type="ECO:0008006" key="3">
    <source>
        <dbReference type="Google" id="ProtNLM"/>
    </source>
</evidence>
<organism evidence="1 2">
    <name type="scientific">Bradyrhizobium agreste</name>
    <dbReference type="NCBI Taxonomy" id="2751811"/>
    <lineage>
        <taxon>Bacteria</taxon>
        <taxon>Pseudomonadati</taxon>
        <taxon>Pseudomonadota</taxon>
        <taxon>Alphaproteobacteria</taxon>
        <taxon>Hyphomicrobiales</taxon>
        <taxon>Nitrobacteraceae</taxon>
        <taxon>Bradyrhizobium</taxon>
    </lineage>
</organism>
<name>A0ABS0PL14_9BRAD</name>
<evidence type="ECO:0000313" key="2">
    <source>
        <dbReference type="Proteomes" id="UP000807370"/>
    </source>
</evidence>
<keyword evidence="2" id="KW-1185">Reference proteome</keyword>
<dbReference type="EMBL" id="JACCHP010000005">
    <property type="protein sequence ID" value="MBH5397887.1"/>
    <property type="molecule type" value="Genomic_DNA"/>
</dbReference>
<protein>
    <recommendedName>
        <fullName evidence="3">Transposase</fullName>
    </recommendedName>
</protein>
<evidence type="ECO:0000313" key="1">
    <source>
        <dbReference type="EMBL" id="MBH5397887.1"/>
    </source>
</evidence>
<dbReference type="Proteomes" id="UP000807370">
    <property type="component" value="Unassembled WGS sequence"/>
</dbReference>
<reference evidence="1 2" key="1">
    <citation type="submission" date="2020-07" db="EMBL/GenBank/DDBJ databases">
        <title>Bradyrhizobium diversity isolated from nodules of indigenous legumes of Western Australia.</title>
        <authorList>
            <person name="Klepa M.S."/>
        </authorList>
    </citation>
    <scope>NUCLEOTIDE SEQUENCE [LARGE SCALE GENOMIC DNA]</scope>
    <source>
        <strain evidence="1 2">CNPSo 4010</strain>
    </source>
</reference>
<gene>
    <name evidence="1" type="ORF">HZZ13_08790</name>
</gene>
<proteinExistence type="predicted"/>